<feature type="binding site" evidence="5">
    <location>
        <position position="145"/>
    </location>
    <ligand>
        <name>S-adenosyl-L-methionine</name>
        <dbReference type="ChEBI" id="CHEBI:59789"/>
    </ligand>
</feature>
<comment type="similarity">
    <text evidence="5">Belongs to the protein N5-glutamine methyltransferase family. PrmC subfamily.</text>
</comment>
<comment type="caution">
    <text evidence="5">Lacks conserved residue(s) required for the propagation of feature annotation.</text>
</comment>
<keyword evidence="2 5" id="KW-0808">Transferase</keyword>
<dbReference type="GO" id="GO:0008168">
    <property type="term" value="F:methyltransferase activity"/>
    <property type="evidence" value="ECO:0007669"/>
    <property type="project" value="UniProtKB-KW"/>
</dbReference>
<dbReference type="RefSeq" id="WP_066130034.1">
    <property type="nucleotide sequence ID" value="NZ_KQ959874.1"/>
</dbReference>
<comment type="catalytic activity">
    <reaction evidence="4 5">
        <text>L-glutaminyl-[peptide chain release factor] + S-adenosyl-L-methionine = N(5)-methyl-L-glutaminyl-[peptide chain release factor] + S-adenosyl-L-homocysteine + H(+)</text>
        <dbReference type="Rhea" id="RHEA:42896"/>
        <dbReference type="Rhea" id="RHEA-COMP:10271"/>
        <dbReference type="Rhea" id="RHEA-COMP:10272"/>
        <dbReference type="ChEBI" id="CHEBI:15378"/>
        <dbReference type="ChEBI" id="CHEBI:30011"/>
        <dbReference type="ChEBI" id="CHEBI:57856"/>
        <dbReference type="ChEBI" id="CHEBI:59789"/>
        <dbReference type="ChEBI" id="CHEBI:61891"/>
        <dbReference type="EC" id="2.1.1.297"/>
    </reaction>
</comment>
<comment type="function">
    <text evidence="5">Methylates the class 1 translation termination release factors RF1/PrfA and RF2/PrfB on the glutamine residue of the universally conserved GGQ motif.</text>
</comment>
<feature type="binding site" evidence="5">
    <location>
        <position position="186"/>
    </location>
    <ligand>
        <name>S-adenosyl-L-methionine</name>
        <dbReference type="ChEBI" id="CHEBI:59789"/>
    </ligand>
</feature>
<feature type="binding site" evidence="5">
    <location>
        <begin position="186"/>
        <end position="189"/>
    </location>
    <ligand>
        <name>substrate</name>
    </ligand>
</feature>
<dbReference type="NCBIfam" id="TIGR03534">
    <property type="entry name" value="RF_mod_PrmC"/>
    <property type="match status" value="1"/>
</dbReference>
<protein>
    <recommendedName>
        <fullName evidence="5">Release factor glutamine methyltransferase</fullName>
        <shortName evidence="5">RF MTase</shortName>
        <ecNumber evidence="5">2.1.1.297</ecNumber>
    </recommendedName>
    <alternativeName>
        <fullName evidence="5">N5-glutamine methyltransferase PrmC</fullName>
    </alternativeName>
    <alternativeName>
        <fullName evidence="5">Protein-(glutamine-N5) MTase PrmC</fullName>
    </alternativeName>
    <alternativeName>
        <fullName evidence="5">Protein-glutamine N-methyltransferase PrmC</fullName>
    </alternativeName>
</protein>
<dbReference type="NCBIfam" id="TIGR00536">
    <property type="entry name" value="hemK_fam"/>
    <property type="match status" value="1"/>
</dbReference>
<dbReference type="HAMAP" id="MF_02126">
    <property type="entry name" value="RF_methyltr_PrmC"/>
    <property type="match status" value="1"/>
</dbReference>
<evidence type="ECO:0000256" key="2">
    <source>
        <dbReference type="ARBA" id="ARBA00022679"/>
    </source>
</evidence>
<accession>A0ABR5TLT3</accession>
<organism evidence="7 8">
    <name type="scientific">Gemelliphila asaccharolytica</name>
    <dbReference type="NCBI Taxonomy" id="502393"/>
    <lineage>
        <taxon>Bacteria</taxon>
        <taxon>Bacillati</taxon>
        <taxon>Bacillota</taxon>
        <taxon>Bacilli</taxon>
        <taxon>Bacillales</taxon>
        <taxon>Gemellaceae</taxon>
        <taxon>Gemelliphila</taxon>
    </lineage>
</organism>
<dbReference type="Pfam" id="PF05175">
    <property type="entry name" value="MTS"/>
    <property type="match status" value="1"/>
</dbReference>
<feature type="domain" description="Methyltransferase small" evidence="6">
    <location>
        <begin position="113"/>
        <end position="194"/>
    </location>
</feature>
<keyword evidence="1 5" id="KW-0489">Methyltransferase</keyword>
<reference evidence="7 8" key="1">
    <citation type="submission" date="2016-01" db="EMBL/GenBank/DDBJ databases">
        <authorList>
            <person name="Mitreva M."/>
            <person name="Pepin K.H."/>
            <person name="Mihindukulasuriya K.A."/>
            <person name="Fulton R."/>
            <person name="Fronick C."/>
            <person name="O'Laughlin M."/>
            <person name="Miner T."/>
            <person name="Herter B."/>
            <person name="Rosa B.A."/>
            <person name="Cordes M."/>
            <person name="Tomlinson C."/>
            <person name="Wollam A."/>
            <person name="Palsikar V.B."/>
            <person name="Mardis E.R."/>
            <person name="Wilson R.K."/>
        </authorList>
    </citation>
    <scope>NUCLEOTIDE SEQUENCE [LARGE SCALE GENOMIC DNA]</scope>
    <source>
        <strain evidence="7 8">KA00071</strain>
    </source>
</reference>
<dbReference type="PROSITE" id="PS00092">
    <property type="entry name" value="N6_MTASE"/>
    <property type="match status" value="1"/>
</dbReference>
<gene>
    <name evidence="5" type="primary">prmC</name>
    <name evidence="7" type="ORF">HMPREF1871_00678</name>
</gene>
<evidence type="ECO:0000256" key="5">
    <source>
        <dbReference type="HAMAP-Rule" id="MF_02126"/>
    </source>
</evidence>
<dbReference type="InterPro" id="IPR029063">
    <property type="entry name" value="SAM-dependent_MTases_sf"/>
</dbReference>
<dbReference type="InterPro" id="IPR004556">
    <property type="entry name" value="HemK-like"/>
</dbReference>
<name>A0ABR5TLT3_9BACL</name>
<evidence type="ECO:0000256" key="4">
    <source>
        <dbReference type="ARBA" id="ARBA00048391"/>
    </source>
</evidence>
<evidence type="ECO:0000259" key="6">
    <source>
        <dbReference type="Pfam" id="PF05175"/>
    </source>
</evidence>
<keyword evidence="3 5" id="KW-0949">S-adenosyl-L-methionine</keyword>
<dbReference type="InterPro" id="IPR019874">
    <property type="entry name" value="RF_methyltr_PrmC"/>
</dbReference>
<sequence>MKREEALKKANFLLYKSGKEVSLSNFLLMYLLDENPQQFKKNINKFLNEKEVNKFFLLLNEHIEEDKPLSHLLGFDYFYGRKFLVNSSVLSPRMETEELVYIILKNIKDCNNKYYKILDLCTGSGIIAITLKKEIEVETDIFASDISKKALEVAKKNAINLDADINFIESDIFDNIKNKYDILVSNPPYISYEDKNKLKKNVLNYDPHIALFAKENGMYFYRKILEDAKCYLNNDGVIFLEIGCTQGEFIKNLAKKYNYNINVIKDLNGLDRIAILRPIF</sequence>
<dbReference type="EC" id="2.1.1.297" evidence="5"/>
<dbReference type="InterPro" id="IPR002052">
    <property type="entry name" value="DNA_methylase_N6_adenine_CS"/>
</dbReference>
<keyword evidence="8" id="KW-1185">Reference proteome</keyword>
<dbReference type="Gene3D" id="3.40.50.150">
    <property type="entry name" value="Vaccinia Virus protein VP39"/>
    <property type="match status" value="1"/>
</dbReference>
<dbReference type="PANTHER" id="PTHR18895:SF74">
    <property type="entry name" value="MTRF1L RELEASE FACTOR GLUTAMINE METHYLTRANSFERASE"/>
    <property type="match status" value="1"/>
</dbReference>
<dbReference type="PANTHER" id="PTHR18895">
    <property type="entry name" value="HEMK METHYLTRANSFERASE"/>
    <property type="match status" value="1"/>
</dbReference>
<dbReference type="InterPro" id="IPR050320">
    <property type="entry name" value="N5-glutamine_MTase"/>
</dbReference>
<dbReference type="InterPro" id="IPR007848">
    <property type="entry name" value="Small_mtfrase_dom"/>
</dbReference>
<dbReference type="EMBL" id="LSDB01000023">
    <property type="protein sequence ID" value="KXB58012.1"/>
    <property type="molecule type" value="Genomic_DNA"/>
</dbReference>
<dbReference type="GO" id="GO:0032259">
    <property type="term" value="P:methylation"/>
    <property type="evidence" value="ECO:0007669"/>
    <property type="project" value="UniProtKB-KW"/>
</dbReference>
<dbReference type="SUPFAM" id="SSF53335">
    <property type="entry name" value="S-adenosyl-L-methionine-dependent methyltransferases"/>
    <property type="match status" value="1"/>
</dbReference>
<proteinExistence type="inferred from homology"/>
<dbReference type="CDD" id="cd02440">
    <property type="entry name" value="AdoMet_MTases"/>
    <property type="match status" value="1"/>
</dbReference>
<evidence type="ECO:0000256" key="3">
    <source>
        <dbReference type="ARBA" id="ARBA00022691"/>
    </source>
</evidence>
<evidence type="ECO:0000313" key="8">
    <source>
        <dbReference type="Proteomes" id="UP000070467"/>
    </source>
</evidence>
<dbReference type="Proteomes" id="UP000070467">
    <property type="component" value="Unassembled WGS sequence"/>
</dbReference>
<evidence type="ECO:0000313" key="7">
    <source>
        <dbReference type="EMBL" id="KXB58012.1"/>
    </source>
</evidence>
<evidence type="ECO:0000256" key="1">
    <source>
        <dbReference type="ARBA" id="ARBA00022603"/>
    </source>
</evidence>
<comment type="caution">
    <text evidence="7">The sequence shown here is derived from an EMBL/GenBank/DDBJ whole genome shotgun (WGS) entry which is preliminary data.</text>
</comment>